<feature type="compositionally biased region" description="Polar residues" evidence="1">
    <location>
        <begin position="811"/>
        <end position="832"/>
    </location>
</feature>
<feature type="compositionally biased region" description="Polar residues" evidence="1">
    <location>
        <begin position="760"/>
        <end position="774"/>
    </location>
</feature>
<keyword evidence="3" id="KW-1185">Reference proteome</keyword>
<gene>
    <name evidence="2" type="primary">TDEL0F01400</name>
    <name evidence="2" type="ORF">TDEL_0F01400</name>
</gene>
<feature type="compositionally biased region" description="Basic and acidic residues" evidence="1">
    <location>
        <begin position="402"/>
        <end position="422"/>
    </location>
</feature>
<feature type="compositionally biased region" description="Low complexity" evidence="1">
    <location>
        <begin position="474"/>
        <end position="486"/>
    </location>
</feature>
<dbReference type="GeneID" id="11501332"/>
<dbReference type="AlphaFoldDB" id="G8ZWF7"/>
<feature type="region of interest" description="Disordered" evidence="1">
    <location>
        <begin position="200"/>
        <end position="231"/>
    </location>
</feature>
<reference evidence="2 3" key="1">
    <citation type="journal article" date="2011" name="Proc. Natl. Acad. Sci. U.S.A.">
        <title>Evolutionary erosion of yeast sex chromosomes by mating-type switching accidents.</title>
        <authorList>
            <person name="Gordon J.L."/>
            <person name="Armisen D."/>
            <person name="Proux-Wera E."/>
            <person name="Oheigeartaigh S.S."/>
            <person name="Byrne K.P."/>
            <person name="Wolfe K.H."/>
        </authorList>
    </citation>
    <scope>NUCLEOTIDE SEQUENCE [LARGE SCALE GENOMIC DNA]</scope>
    <source>
        <strain evidence="3">ATCC 10662 / CBS 1146 / NBRC 0425 / NCYC 2629 / NRRL Y-866</strain>
    </source>
</reference>
<feature type="compositionally biased region" description="Polar residues" evidence="1">
    <location>
        <begin position="392"/>
        <end position="401"/>
    </location>
</feature>
<feature type="compositionally biased region" description="Polar residues" evidence="1">
    <location>
        <begin position="366"/>
        <end position="385"/>
    </location>
</feature>
<feature type="compositionally biased region" description="Polar residues" evidence="1">
    <location>
        <begin position="582"/>
        <end position="595"/>
    </location>
</feature>
<feature type="compositionally biased region" description="Low complexity" evidence="1">
    <location>
        <begin position="536"/>
        <end position="550"/>
    </location>
</feature>
<evidence type="ECO:0000256" key="1">
    <source>
        <dbReference type="SAM" id="MobiDB-lite"/>
    </source>
</evidence>
<feature type="compositionally biased region" description="Polar residues" evidence="1">
    <location>
        <begin position="619"/>
        <end position="634"/>
    </location>
</feature>
<protein>
    <submittedName>
        <fullName evidence="2">Uncharacterized protein</fullName>
    </submittedName>
</protein>
<feature type="compositionally biased region" description="Polar residues" evidence="1">
    <location>
        <begin position="245"/>
        <end position="263"/>
    </location>
</feature>
<feature type="region of interest" description="Disordered" evidence="1">
    <location>
        <begin position="244"/>
        <end position="263"/>
    </location>
</feature>
<feature type="compositionally biased region" description="Polar residues" evidence="1">
    <location>
        <begin position="645"/>
        <end position="666"/>
    </location>
</feature>
<feature type="compositionally biased region" description="Low complexity" evidence="1">
    <location>
        <begin position="896"/>
        <end position="910"/>
    </location>
</feature>
<feature type="compositionally biased region" description="Polar residues" evidence="1">
    <location>
        <begin position="689"/>
        <end position="718"/>
    </location>
</feature>
<feature type="region of interest" description="Disordered" evidence="1">
    <location>
        <begin position="441"/>
        <end position="869"/>
    </location>
</feature>
<dbReference type="OrthoDB" id="4070102at2759"/>
<dbReference type="RefSeq" id="XP_003682162.1">
    <property type="nucleotide sequence ID" value="XM_003682114.1"/>
</dbReference>
<dbReference type="EMBL" id="HE616747">
    <property type="protein sequence ID" value="CCE92951.1"/>
    <property type="molecule type" value="Genomic_DNA"/>
</dbReference>
<feature type="compositionally biased region" description="Low complexity" evidence="1">
    <location>
        <begin position="780"/>
        <end position="791"/>
    </location>
</feature>
<name>G8ZWF7_TORDE</name>
<dbReference type="HOGENOM" id="CLU_316464_0_0_1"/>
<feature type="compositionally biased region" description="Basic residues" evidence="1">
    <location>
        <begin position="913"/>
        <end position="922"/>
    </location>
</feature>
<dbReference type="KEGG" id="tdl:TDEL_0F01400"/>
<feature type="compositionally biased region" description="Polar residues" evidence="1">
    <location>
        <begin position="738"/>
        <end position="748"/>
    </location>
</feature>
<dbReference type="FunCoup" id="G8ZWF7">
    <property type="interactions" value="259"/>
</dbReference>
<sequence>MDVKKRSISSSIVDFFRKPADGDIRAYDSESVGVGATREPADENGANDTSMGFQGSIYSMNGDIAPPNFQDSMILYETGAGTDTQVRPPILPILPVQRLRLLRQKQEWRRKLTAGMLGSLPVPMVSDISVLNPIYSRESSSTPSPVKNTLKKDAADGLKSLKRKKVSNVRSKGTKWTADFDYDLSEYDNHKAEAKAITNDTTDYHMDSPTLSMTKRSTLPKEYPQDVNTNTLSKTQRDLLLKGQPSAQSVKKSGTSAPESKQLTLRLDKLKGRDSEKAILPSAGFDFIKASDTPSKISPAKANGLQTPTAKKAPTLTFSSQAEPSSKPAFNFASSKTKNDSTHDDEEDEPRRKKAARNDTGDMPKLSSNATSDGNKPQFSFGSKQTSDDKQASPSFTFSSKSDPKPAIRFTKEVNDDQKDKITPVPSFALTSANEKKIASFSFGTKPIDTSNALPEASKSAEIPKANSSAPKLSFNFGSGASSSNNEAEKPSFSFGSSTAAGKKDTSTAPSFTFGNGALSEKKDTTTAPAFSFGKGAAPDTAGAPATAPAFSFGVAASSEKKDTPTTGLSFGGNAKPETKDSGTAPSISFDTDSASEQKKPLTAPSFSFGDGSKKGSTAPPSFSFTKNNEASDNGQKEPPKTAFNFGSTNASDTKSESASQPNGGFSFNRPPEGNISKPSFTFGKADTSENNAPSFGLNNASTVASPAANNSAFTFNKSGPPATKTDGPSFGFKFGADNSSTGNTAQNPAPPMNPFINGSKPNNGFSFGSSAGNTGAIVQPSFQQPQPLQSAFGTTPSPAFGKSASPPVISGSNNPSRTFTPSNTINLNFGNNGPVDPTSVFSGGPGPAAPQQVFGATPPPSQIFGATSQAPASFNNAPVGFGSSGGIAAGQLAPMAQQQAPAPNFQMPPGRKLARMRHSRR</sequence>
<dbReference type="STRING" id="1076872.G8ZWF7"/>
<organism evidence="2 3">
    <name type="scientific">Torulaspora delbrueckii</name>
    <name type="common">Yeast</name>
    <name type="synonym">Candida colliculosa</name>
    <dbReference type="NCBI Taxonomy" id="4950"/>
    <lineage>
        <taxon>Eukaryota</taxon>
        <taxon>Fungi</taxon>
        <taxon>Dikarya</taxon>
        <taxon>Ascomycota</taxon>
        <taxon>Saccharomycotina</taxon>
        <taxon>Saccharomycetes</taxon>
        <taxon>Saccharomycetales</taxon>
        <taxon>Saccharomycetaceae</taxon>
        <taxon>Torulaspora</taxon>
    </lineage>
</organism>
<dbReference type="Proteomes" id="UP000005627">
    <property type="component" value="Chromosome 6"/>
</dbReference>
<feature type="region of interest" description="Disordered" evidence="1">
    <location>
        <begin position="896"/>
        <end position="922"/>
    </location>
</feature>
<proteinExistence type="predicted"/>
<feature type="compositionally biased region" description="Low complexity" evidence="1">
    <location>
        <begin position="606"/>
        <end position="617"/>
    </location>
</feature>
<evidence type="ECO:0000313" key="3">
    <source>
        <dbReference type="Proteomes" id="UP000005627"/>
    </source>
</evidence>
<dbReference type="eggNOG" id="KOG4719">
    <property type="taxonomic scope" value="Eukaryota"/>
</dbReference>
<accession>G8ZWF7</accession>
<evidence type="ECO:0000313" key="2">
    <source>
        <dbReference type="EMBL" id="CCE92951.1"/>
    </source>
</evidence>
<feature type="region of interest" description="Disordered" evidence="1">
    <location>
        <begin position="288"/>
        <end position="429"/>
    </location>
</feature>
<dbReference type="InParanoid" id="G8ZWF7"/>